<evidence type="ECO:0000313" key="2">
    <source>
        <dbReference type="EMBL" id="CAK0886859.1"/>
    </source>
</evidence>
<reference evidence="2" key="1">
    <citation type="submission" date="2023-10" db="EMBL/GenBank/DDBJ databases">
        <authorList>
            <person name="Chen Y."/>
            <person name="Shah S."/>
            <person name="Dougan E. K."/>
            <person name="Thang M."/>
            <person name="Chan C."/>
        </authorList>
    </citation>
    <scope>NUCLEOTIDE SEQUENCE [LARGE SCALE GENOMIC DNA]</scope>
</reference>
<evidence type="ECO:0000313" key="3">
    <source>
        <dbReference type="Proteomes" id="UP001189429"/>
    </source>
</evidence>
<evidence type="ECO:0000256" key="1">
    <source>
        <dbReference type="SAM" id="MobiDB-lite"/>
    </source>
</evidence>
<organism evidence="2 3">
    <name type="scientific">Prorocentrum cordatum</name>
    <dbReference type="NCBI Taxonomy" id="2364126"/>
    <lineage>
        <taxon>Eukaryota</taxon>
        <taxon>Sar</taxon>
        <taxon>Alveolata</taxon>
        <taxon>Dinophyceae</taxon>
        <taxon>Prorocentrales</taxon>
        <taxon>Prorocentraceae</taxon>
        <taxon>Prorocentrum</taxon>
    </lineage>
</organism>
<comment type="caution">
    <text evidence="2">The sequence shown here is derived from an EMBL/GenBank/DDBJ whole genome shotgun (WGS) entry which is preliminary data.</text>
</comment>
<accession>A0ABN9WJX5</accession>
<keyword evidence="3" id="KW-1185">Reference proteome</keyword>
<dbReference type="Proteomes" id="UP001189429">
    <property type="component" value="Unassembled WGS sequence"/>
</dbReference>
<feature type="region of interest" description="Disordered" evidence="1">
    <location>
        <begin position="280"/>
        <end position="397"/>
    </location>
</feature>
<proteinExistence type="predicted"/>
<sequence length="409" mass="44813">MPRPHGAAACWPARRCIKCRGVEDGRRSQTTCCEVIFAGAGGEAPSQCPGVAARSDPLGERDWVCDACCDRRRRAPGERDDASTAELARRADDRGHHYDVAIPPLGRPGGVVQMTLRMLQKAKVPRRRIFVFVVQDEANACARSTGFTRSSSWERGAKDGSGKIVVGVRGLAEQRRFIADFFPCHRRVVQIQDDIEDIATATEHRGAEAVTDLPAMFRWAGAFAAGRRARVWGLQQTHNPFYMSDTASIGCKFFGGDAGGQPQSPLGLRRGWGVLRQRQPRRGVGGAGGRPHQPPGVPPRWRGPAPAQCRRELGQEHDRGERRWPRVRRGGSQQESQDGGARDVQAGGEAGPAPHRDQDKASERRGGQEKACECRGVKKKPASQQPSQQPLRLIRKGTHPVNVPCFAWA</sequence>
<name>A0ABN9WJX5_9DINO</name>
<dbReference type="EMBL" id="CAUYUJ010018860">
    <property type="protein sequence ID" value="CAK0886859.1"/>
    <property type="molecule type" value="Genomic_DNA"/>
</dbReference>
<protein>
    <recommendedName>
        <fullName evidence="4">Hexosyltransferase</fullName>
    </recommendedName>
</protein>
<feature type="compositionally biased region" description="Basic and acidic residues" evidence="1">
    <location>
        <begin position="354"/>
        <end position="376"/>
    </location>
</feature>
<evidence type="ECO:0008006" key="4">
    <source>
        <dbReference type="Google" id="ProtNLM"/>
    </source>
</evidence>
<gene>
    <name evidence="2" type="ORF">PCOR1329_LOCUS68100</name>
</gene>
<feature type="compositionally biased region" description="Basic and acidic residues" evidence="1">
    <location>
        <begin position="309"/>
        <end position="324"/>
    </location>
</feature>